<evidence type="ECO:0000313" key="2">
    <source>
        <dbReference type="EMBL" id="JAP09253.1"/>
    </source>
</evidence>
<keyword evidence="1" id="KW-0732">Signal</keyword>
<feature type="chain" id="PRO_5006865409" evidence="1">
    <location>
        <begin position="26"/>
        <end position="71"/>
    </location>
</feature>
<organism evidence="2">
    <name type="scientific">Solanum chacoense</name>
    <name type="common">Chaco potato</name>
    <dbReference type="NCBI Taxonomy" id="4108"/>
    <lineage>
        <taxon>Eukaryota</taxon>
        <taxon>Viridiplantae</taxon>
        <taxon>Streptophyta</taxon>
        <taxon>Embryophyta</taxon>
        <taxon>Tracheophyta</taxon>
        <taxon>Spermatophyta</taxon>
        <taxon>Magnoliopsida</taxon>
        <taxon>eudicotyledons</taxon>
        <taxon>Gunneridae</taxon>
        <taxon>Pentapetalae</taxon>
        <taxon>asterids</taxon>
        <taxon>lamiids</taxon>
        <taxon>Solanales</taxon>
        <taxon>Solanaceae</taxon>
        <taxon>Solanoideae</taxon>
        <taxon>Solaneae</taxon>
        <taxon>Solanum</taxon>
    </lineage>
</organism>
<protein>
    <submittedName>
        <fullName evidence="2">Putative ovule protein</fullName>
    </submittedName>
</protein>
<reference evidence="2" key="1">
    <citation type="submission" date="2015-12" db="EMBL/GenBank/DDBJ databases">
        <title>Gene expression during late stages of embryo sac development: a critical building block for successful pollen-pistil interactions.</title>
        <authorList>
            <person name="Liu Y."/>
            <person name="Joly V."/>
            <person name="Sabar M."/>
            <person name="Matton D.P."/>
        </authorList>
    </citation>
    <scope>NUCLEOTIDE SEQUENCE</scope>
</reference>
<name>A0A0V0GM59_SOLCH</name>
<dbReference type="EMBL" id="GEDG01035359">
    <property type="protein sequence ID" value="JAP09253.1"/>
    <property type="molecule type" value="Transcribed_RNA"/>
</dbReference>
<sequence length="71" mass="8194">MGRVWYTSQLLTIFLLSYSTDNSEAIHLDIFSFRPPEHYIPATSFNSREFFVLPVTSAISSCTQEFVLSQR</sequence>
<dbReference type="AlphaFoldDB" id="A0A0V0GM59"/>
<evidence type="ECO:0000256" key="1">
    <source>
        <dbReference type="SAM" id="SignalP"/>
    </source>
</evidence>
<proteinExistence type="predicted"/>
<accession>A0A0V0GM59</accession>
<feature type="signal peptide" evidence="1">
    <location>
        <begin position="1"/>
        <end position="25"/>
    </location>
</feature>